<sequence>MNNLIQSEWYKLRKDRSFRALILIISASALFWSIFQHIDRTMDGEAPPTGIEMWMSALLGNYIMIIGMCVLAGFFISSEYTTGVMKGIAASGNTRGRIIVAKQLVYALGCIILGLLFPLINGIVATMLSGVGELPDESILLYFVRTVGLLVLFAAGFSSIATLIATFMAEGGKTIAFTMVFFLFIDMFFAVAGRYIPFIETIYSYTVFKLLYDIGTVSPDGSLLLRMILIPIITFVCFGIMNAWVYQRKEIK</sequence>
<feature type="transmembrane region" description="Helical" evidence="1">
    <location>
        <begin position="58"/>
        <end position="76"/>
    </location>
</feature>
<dbReference type="EMBL" id="JBHLVF010000041">
    <property type="protein sequence ID" value="MFC0394610.1"/>
    <property type="molecule type" value="Genomic_DNA"/>
</dbReference>
<evidence type="ECO:0000313" key="3">
    <source>
        <dbReference type="Proteomes" id="UP001589818"/>
    </source>
</evidence>
<keyword evidence="3" id="KW-1185">Reference proteome</keyword>
<evidence type="ECO:0000313" key="2">
    <source>
        <dbReference type="EMBL" id="MFC0394610.1"/>
    </source>
</evidence>
<dbReference type="PANTHER" id="PTHR37305:SF1">
    <property type="entry name" value="MEMBRANE PROTEIN"/>
    <property type="match status" value="1"/>
</dbReference>
<name>A0ABV6JFB1_9BACL</name>
<comment type="caution">
    <text evidence="2">The sequence shown here is derived from an EMBL/GenBank/DDBJ whole genome shotgun (WGS) entry which is preliminary data.</text>
</comment>
<feature type="transmembrane region" description="Helical" evidence="1">
    <location>
        <begin position="104"/>
        <end position="128"/>
    </location>
</feature>
<keyword evidence="1" id="KW-1133">Transmembrane helix</keyword>
<feature type="transmembrane region" description="Helical" evidence="1">
    <location>
        <begin position="175"/>
        <end position="196"/>
    </location>
</feature>
<dbReference type="PANTHER" id="PTHR37305">
    <property type="entry name" value="INTEGRAL MEMBRANE PROTEIN-RELATED"/>
    <property type="match status" value="1"/>
</dbReference>
<gene>
    <name evidence="2" type="ORF">ACFFJ8_25030</name>
</gene>
<organism evidence="2 3">
    <name type="scientific">Paenibacillus mendelii</name>
    <dbReference type="NCBI Taxonomy" id="206163"/>
    <lineage>
        <taxon>Bacteria</taxon>
        <taxon>Bacillati</taxon>
        <taxon>Bacillota</taxon>
        <taxon>Bacilli</taxon>
        <taxon>Bacillales</taxon>
        <taxon>Paenibacillaceae</taxon>
        <taxon>Paenibacillus</taxon>
    </lineage>
</organism>
<keyword evidence="1" id="KW-0472">Membrane</keyword>
<evidence type="ECO:0000256" key="1">
    <source>
        <dbReference type="SAM" id="Phobius"/>
    </source>
</evidence>
<keyword evidence="1" id="KW-0812">Transmembrane</keyword>
<dbReference type="Proteomes" id="UP001589818">
    <property type="component" value="Unassembled WGS sequence"/>
</dbReference>
<feature type="transmembrane region" description="Helical" evidence="1">
    <location>
        <begin position="223"/>
        <end position="246"/>
    </location>
</feature>
<feature type="transmembrane region" description="Helical" evidence="1">
    <location>
        <begin position="140"/>
        <end position="168"/>
    </location>
</feature>
<dbReference type="Pfam" id="PF12730">
    <property type="entry name" value="ABC2_membrane_4"/>
    <property type="match status" value="1"/>
</dbReference>
<accession>A0ABV6JFB1</accession>
<reference evidence="2 3" key="1">
    <citation type="submission" date="2024-09" db="EMBL/GenBank/DDBJ databases">
        <authorList>
            <person name="Sun Q."/>
            <person name="Mori K."/>
        </authorList>
    </citation>
    <scope>NUCLEOTIDE SEQUENCE [LARGE SCALE GENOMIC DNA]</scope>
    <source>
        <strain evidence="2 3">CCM 4839</strain>
    </source>
</reference>
<protein>
    <submittedName>
        <fullName evidence="2">ABC transporter permease</fullName>
    </submittedName>
</protein>
<dbReference type="RefSeq" id="WP_204815793.1">
    <property type="nucleotide sequence ID" value="NZ_JANHOF010000001.1"/>
</dbReference>
<feature type="transmembrane region" description="Helical" evidence="1">
    <location>
        <begin position="20"/>
        <end position="38"/>
    </location>
</feature>
<proteinExistence type="predicted"/>